<name>A0AAV7NX72_PLEWA</name>
<dbReference type="AlphaFoldDB" id="A0AAV7NX72"/>
<dbReference type="Proteomes" id="UP001066276">
    <property type="component" value="Chromosome 8"/>
</dbReference>
<comment type="caution">
    <text evidence="1">The sequence shown here is derived from an EMBL/GenBank/DDBJ whole genome shotgun (WGS) entry which is preliminary data.</text>
</comment>
<sequence length="201" mass="22258">MGRQLIEPTADDWVLRLLPGSWYGLACGCIRMPNASLQHGDGETMLVKTSLSSARLTIAGSGECLVHPYFPSYLWTVVANEDSKGTALNSAVKDRTLTNCLENIWCSLFRYDSSAGTIRLWFGAAALRKGAGGGLHAWIFLMREALLPYTASASRRSVWEPKHILPCSSDERAALVIPCQREWWSQTAMVPLCSRRLLLRA</sequence>
<evidence type="ECO:0000313" key="1">
    <source>
        <dbReference type="EMBL" id="KAJ1120496.1"/>
    </source>
</evidence>
<accession>A0AAV7NX72</accession>
<reference evidence="1" key="1">
    <citation type="journal article" date="2022" name="bioRxiv">
        <title>Sequencing and chromosome-scale assembly of the giantPleurodeles waltlgenome.</title>
        <authorList>
            <person name="Brown T."/>
            <person name="Elewa A."/>
            <person name="Iarovenko S."/>
            <person name="Subramanian E."/>
            <person name="Araus A.J."/>
            <person name="Petzold A."/>
            <person name="Susuki M."/>
            <person name="Suzuki K.-i.T."/>
            <person name="Hayashi T."/>
            <person name="Toyoda A."/>
            <person name="Oliveira C."/>
            <person name="Osipova E."/>
            <person name="Leigh N.D."/>
            <person name="Simon A."/>
            <person name="Yun M.H."/>
        </authorList>
    </citation>
    <scope>NUCLEOTIDE SEQUENCE</scope>
    <source>
        <strain evidence="1">20211129_DDA</strain>
        <tissue evidence="1">Liver</tissue>
    </source>
</reference>
<evidence type="ECO:0000313" key="2">
    <source>
        <dbReference type="Proteomes" id="UP001066276"/>
    </source>
</evidence>
<organism evidence="1 2">
    <name type="scientific">Pleurodeles waltl</name>
    <name type="common">Iberian ribbed newt</name>
    <dbReference type="NCBI Taxonomy" id="8319"/>
    <lineage>
        <taxon>Eukaryota</taxon>
        <taxon>Metazoa</taxon>
        <taxon>Chordata</taxon>
        <taxon>Craniata</taxon>
        <taxon>Vertebrata</taxon>
        <taxon>Euteleostomi</taxon>
        <taxon>Amphibia</taxon>
        <taxon>Batrachia</taxon>
        <taxon>Caudata</taxon>
        <taxon>Salamandroidea</taxon>
        <taxon>Salamandridae</taxon>
        <taxon>Pleurodelinae</taxon>
        <taxon>Pleurodeles</taxon>
    </lineage>
</organism>
<gene>
    <name evidence="1" type="ORF">NDU88_008661</name>
</gene>
<dbReference type="PROSITE" id="PS51257">
    <property type="entry name" value="PROKAR_LIPOPROTEIN"/>
    <property type="match status" value="1"/>
</dbReference>
<dbReference type="EMBL" id="JANPWB010000012">
    <property type="protein sequence ID" value="KAJ1120496.1"/>
    <property type="molecule type" value="Genomic_DNA"/>
</dbReference>
<keyword evidence="2" id="KW-1185">Reference proteome</keyword>
<protein>
    <submittedName>
        <fullName evidence="1">Uncharacterized protein</fullName>
    </submittedName>
</protein>
<proteinExistence type="predicted"/>